<dbReference type="EMBL" id="FQYO01000006">
    <property type="protein sequence ID" value="SHJ19617.1"/>
    <property type="molecule type" value="Genomic_DNA"/>
</dbReference>
<feature type="transmembrane region" description="Helical" evidence="6">
    <location>
        <begin position="159"/>
        <end position="177"/>
    </location>
</feature>
<comment type="subcellular location">
    <subcellularLocation>
        <location evidence="1">Cell membrane</location>
        <topology evidence="1">Multi-pass membrane protein</topology>
    </subcellularLocation>
</comment>
<keyword evidence="5 6" id="KW-0472">Membrane</keyword>
<evidence type="ECO:0000313" key="7">
    <source>
        <dbReference type="EMBL" id="SHJ19617.1"/>
    </source>
</evidence>
<evidence type="ECO:0000256" key="5">
    <source>
        <dbReference type="ARBA" id="ARBA00023136"/>
    </source>
</evidence>
<evidence type="ECO:0000256" key="4">
    <source>
        <dbReference type="ARBA" id="ARBA00022989"/>
    </source>
</evidence>
<keyword evidence="2" id="KW-1003">Cell membrane</keyword>
<gene>
    <name evidence="7" type="ORF">SAMN05444417_3142</name>
</gene>
<dbReference type="InterPro" id="IPR019108">
    <property type="entry name" value="Caa3_assmbl_CtaG-rel"/>
</dbReference>
<dbReference type="STRING" id="1447782.SAMN05444417_3142"/>
<keyword evidence="4 6" id="KW-1133">Transmembrane helix</keyword>
<reference evidence="7 8" key="1">
    <citation type="submission" date="2016-11" db="EMBL/GenBank/DDBJ databases">
        <authorList>
            <person name="Jaros S."/>
            <person name="Januszkiewicz K."/>
            <person name="Wedrychowicz H."/>
        </authorList>
    </citation>
    <scope>NUCLEOTIDE SEQUENCE [LARGE SCALE GENOMIC DNA]</scope>
    <source>
        <strain evidence="7 8">DSM 100565</strain>
    </source>
</reference>
<protein>
    <submittedName>
        <fullName evidence="7">Putative membrane protein</fullName>
    </submittedName>
</protein>
<dbReference type="Proteomes" id="UP000184292">
    <property type="component" value="Unassembled WGS sequence"/>
</dbReference>
<evidence type="ECO:0000256" key="2">
    <source>
        <dbReference type="ARBA" id="ARBA00022475"/>
    </source>
</evidence>
<proteinExistence type="predicted"/>
<accession>A0A1M6HBL3</accession>
<evidence type="ECO:0000256" key="6">
    <source>
        <dbReference type="SAM" id="Phobius"/>
    </source>
</evidence>
<dbReference type="OrthoDB" id="259025at2"/>
<feature type="transmembrane region" description="Helical" evidence="6">
    <location>
        <begin position="96"/>
        <end position="113"/>
    </location>
</feature>
<dbReference type="AlphaFoldDB" id="A0A1M6HBL3"/>
<feature type="transmembrane region" description="Helical" evidence="6">
    <location>
        <begin position="120"/>
        <end position="139"/>
    </location>
</feature>
<evidence type="ECO:0000313" key="8">
    <source>
        <dbReference type="Proteomes" id="UP000184292"/>
    </source>
</evidence>
<evidence type="ECO:0000256" key="3">
    <source>
        <dbReference type="ARBA" id="ARBA00022692"/>
    </source>
</evidence>
<name>A0A1M6HBL3_9RHOB</name>
<dbReference type="Pfam" id="PF09678">
    <property type="entry name" value="Caa3_CtaG"/>
    <property type="match status" value="1"/>
</dbReference>
<keyword evidence="3 6" id="KW-0812">Transmembrane</keyword>
<evidence type="ECO:0000256" key="1">
    <source>
        <dbReference type="ARBA" id="ARBA00004651"/>
    </source>
</evidence>
<feature type="transmembrane region" description="Helical" evidence="6">
    <location>
        <begin position="58"/>
        <end position="76"/>
    </location>
</feature>
<keyword evidence="8" id="KW-1185">Reference proteome</keyword>
<sequence length="186" mass="19015">MRRVPLVVALVLLALVWGGPLTAWAGAGFTAHMVRHMALVAVIAPLLVLALPRLARAVAPNAAVAAAVEFAVVWGWHLPAAHDAAVLSPLTYGLEQASFLLAGLAVWAGALAAREPLAGAGALLLTSMHMTALGALLILAPRVLFADCAGLAQQQTGGLLMLALGTPVYLAGGLWLASRSLRESAA</sequence>
<organism evidence="7 8">
    <name type="scientific">Wenxinia saemankumensis</name>
    <dbReference type="NCBI Taxonomy" id="1447782"/>
    <lineage>
        <taxon>Bacteria</taxon>
        <taxon>Pseudomonadati</taxon>
        <taxon>Pseudomonadota</taxon>
        <taxon>Alphaproteobacteria</taxon>
        <taxon>Rhodobacterales</taxon>
        <taxon>Roseobacteraceae</taxon>
        <taxon>Wenxinia</taxon>
    </lineage>
</organism>
<dbReference type="RefSeq" id="WP_073333231.1">
    <property type="nucleotide sequence ID" value="NZ_FQYO01000006.1"/>
</dbReference>
<feature type="transmembrane region" description="Helical" evidence="6">
    <location>
        <begin position="35"/>
        <end position="51"/>
    </location>
</feature>
<dbReference type="GO" id="GO:0005886">
    <property type="term" value="C:plasma membrane"/>
    <property type="evidence" value="ECO:0007669"/>
    <property type="project" value="UniProtKB-SubCell"/>
</dbReference>